<name>A0A919ATN2_9PROT</name>
<evidence type="ECO:0000313" key="6">
    <source>
        <dbReference type="Proteomes" id="UP000630923"/>
    </source>
</evidence>
<dbReference type="InterPro" id="IPR036188">
    <property type="entry name" value="FAD/NAD-bd_sf"/>
</dbReference>
<reference evidence="5" key="1">
    <citation type="journal article" date="2014" name="Int. J. Syst. Evol. Microbiol.">
        <title>Complete genome sequence of Corynebacterium casei LMG S-19264T (=DSM 44701T), isolated from a smear-ripened cheese.</title>
        <authorList>
            <consortium name="US DOE Joint Genome Institute (JGI-PGF)"/>
            <person name="Walter F."/>
            <person name="Albersmeier A."/>
            <person name="Kalinowski J."/>
            <person name="Ruckert C."/>
        </authorList>
    </citation>
    <scope>NUCLEOTIDE SEQUENCE</scope>
    <source>
        <strain evidence="5">KCTC 42590</strain>
    </source>
</reference>
<dbReference type="PRINTS" id="PR00411">
    <property type="entry name" value="PNDRDTASEI"/>
</dbReference>
<dbReference type="InterPro" id="IPR002937">
    <property type="entry name" value="Amino_oxidase"/>
</dbReference>
<dbReference type="SUPFAM" id="SSF51905">
    <property type="entry name" value="FAD/NAD(P)-binding domain"/>
    <property type="match status" value="1"/>
</dbReference>
<dbReference type="AlphaFoldDB" id="A0A919ATN2"/>
<keyword evidence="6" id="KW-1185">Reference proteome</keyword>
<evidence type="ECO:0000256" key="1">
    <source>
        <dbReference type="ARBA" id="ARBA00037217"/>
    </source>
</evidence>
<dbReference type="RefSeq" id="WP_191252904.1">
    <property type="nucleotide sequence ID" value="NZ_BNCI01000002.1"/>
</dbReference>
<reference evidence="5" key="2">
    <citation type="submission" date="2020-09" db="EMBL/GenBank/DDBJ databases">
        <authorList>
            <person name="Sun Q."/>
            <person name="Kim S."/>
        </authorList>
    </citation>
    <scope>NUCLEOTIDE SEQUENCE</scope>
    <source>
        <strain evidence="5">KCTC 42590</strain>
    </source>
</reference>
<evidence type="ECO:0000313" key="5">
    <source>
        <dbReference type="EMBL" id="GHF26516.1"/>
    </source>
</evidence>
<accession>A0A919ATN2</accession>
<gene>
    <name evidence="5" type="ORF">GCM10017044_21870</name>
</gene>
<dbReference type="Gene3D" id="3.50.50.60">
    <property type="entry name" value="FAD/NAD(P)-binding domain"/>
    <property type="match status" value="2"/>
</dbReference>
<comment type="subunit">
    <text evidence="2">Interacts with COX5B; this interaction may contribute to localize PYROXD2 to the inner face of the inner mitochondrial membrane.</text>
</comment>
<organism evidence="5 6">
    <name type="scientific">Kordiimonas sediminis</name>
    <dbReference type="NCBI Taxonomy" id="1735581"/>
    <lineage>
        <taxon>Bacteria</taxon>
        <taxon>Pseudomonadati</taxon>
        <taxon>Pseudomonadota</taxon>
        <taxon>Alphaproteobacteria</taxon>
        <taxon>Kordiimonadales</taxon>
        <taxon>Kordiimonadaceae</taxon>
        <taxon>Kordiimonas</taxon>
    </lineage>
</organism>
<evidence type="ECO:0000256" key="3">
    <source>
        <dbReference type="ARBA" id="ARBA00040298"/>
    </source>
</evidence>
<sequence length="519" mass="55976">MTKAYDIIIAGGGHNGLVCAAYLAKAGKKVLVLEKNDIVGGAAITKEVFPGKSVSLCAQFLHQFNTRIADDLKLSEFGLEFIDTDCRTSLLSNDGRHLTVSFDGQVEGDVAEDEVKAFQILITRLQEFSETLGFLADIPPIDIFDPDMQDKLSALKLGWKLRFGLGAEKMSDFLRIVGMNIYDLINEELEDDRLKALLSVDSVLGTHAGPRSPGTILTYLYRQIGGGKGRTLVPKGGMGAVSKAIAASAQAKGADILTGMHVREVLIDNCRVVGLRTSCGTVYNAPIVVSNADPKTTVFDMVGSRHFEADFVHRINTIRMRGNSCKLHLSLNSIPEFSGLGSEALAGRVVIADSADYVENSFNPAKYNEWSSSPVIEFSIPTLNDPHLAENGHVLSATIQYAPYSLKGGWTDEAKEAFKNICIDTLSRFAPSLKDSIEQSLLLTPVDLENEIGMQGGNWHHGEFTLDQMLMMRPVPLASRYALPLDGLFLCGAGAHPGGGVMGSAGRNAANAILRGDKS</sequence>
<evidence type="ECO:0000259" key="4">
    <source>
        <dbReference type="Pfam" id="PF01593"/>
    </source>
</evidence>
<dbReference type="EMBL" id="BNCI01000002">
    <property type="protein sequence ID" value="GHF26516.1"/>
    <property type="molecule type" value="Genomic_DNA"/>
</dbReference>
<feature type="domain" description="Amine oxidase" evidence="4">
    <location>
        <begin position="16"/>
        <end position="514"/>
    </location>
</feature>
<dbReference type="Pfam" id="PF01593">
    <property type="entry name" value="Amino_oxidase"/>
    <property type="match status" value="1"/>
</dbReference>
<comment type="caution">
    <text evidence="5">The sequence shown here is derived from an EMBL/GenBank/DDBJ whole genome shotgun (WGS) entry which is preliminary data.</text>
</comment>
<protein>
    <recommendedName>
        <fullName evidence="3">Pyridine nucleotide-disulfide oxidoreductase domain-containing protein 2</fullName>
    </recommendedName>
</protein>
<dbReference type="Proteomes" id="UP000630923">
    <property type="component" value="Unassembled WGS sequence"/>
</dbReference>
<dbReference type="PANTHER" id="PTHR10668">
    <property type="entry name" value="PHYTOENE DEHYDROGENASE"/>
    <property type="match status" value="1"/>
</dbReference>
<dbReference type="GO" id="GO:0016491">
    <property type="term" value="F:oxidoreductase activity"/>
    <property type="evidence" value="ECO:0007669"/>
    <property type="project" value="InterPro"/>
</dbReference>
<proteinExistence type="predicted"/>
<evidence type="ECO:0000256" key="2">
    <source>
        <dbReference type="ARBA" id="ARBA00038825"/>
    </source>
</evidence>
<comment type="function">
    <text evidence="1">Probable oxidoreductase that may play a role as regulator of mitochondrial function.</text>
</comment>
<dbReference type="PANTHER" id="PTHR10668:SF103">
    <property type="entry name" value="PYRIDINE NUCLEOTIDE-DISULFIDE OXIDOREDUCTASE DOMAIN-CONTAINING PROTEIN 2"/>
    <property type="match status" value="1"/>
</dbReference>